<dbReference type="Gene3D" id="1.10.238.10">
    <property type="entry name" value="EF-hand"/>
    <property type="match status" value="1"/>
</dbReference>
<sequence>MQQLKAIAFGFCDSGKFTHFHCSTSLFLQQTNLQGEVGSVSKKDFQYILGELGDIRDKAIVDEIFAEADVDGDGVLDYDEFTFMVRNYMLDEDLATCKCP</sequence>
<dbReference type="GO" id="GO:0005509">
    <property type="term" value="F:calcium ion binding"/>
    <property type="evidence" value="ECO:0007669"/>
    <property type="project" value="InterPro"/>
</dbReference>
<evidence type="ECO:0000256" key="2">
    <source>
        <dbReference type="ARBA" id="ARBA00022737"/>
    </source>
</evidence>
<evidence type="ECO:0000256" key="3">
    <source>
        <dbReference type="ARBA" id="ARBA00022837"/>
    </source>
</evidence>
<evidence type="ECO:0000313" key="6">
    <source>
        <dbReference type="Proteomes" id="UP000271098"/>
    </source>
</evidence>
<dbReference type="AlphaFoldDB" id="A0A183EI82"/>
<feature type="domain" description="EF-hand" evidence="4">
    <location>
        <begin position="56"/>
        <end position="91"/>
    </location>
</feature>
<reference evidence="5 6" key="2">
    <citation type="submission" date="2018-11" db="EMBL/GenBank/DDBJ databases">
        <authorList>
            <consortium name="Pathogen Informatics"/>
        </authorList>
    </citation>
    <scope>NUCLEOTIDE SEQUENCE [LARGE SCALE GENOMIC DNA]</scope>
</reference>
<keyword evidence="1" id="KW-0479">Metal-binding</keyword>
<keyword evidence="2" id="KW-0677">Repeat</keyword>
<keyword evidence="3" id="KW-0106">Calcium</keyword>
<dbReference type="InterPro" id="IPR011992">
    <property type="entry name" value="EF-hand-dom_pair"/>
</dbReference>
<dbReference type="Pfam" id="PF13499">
    <property type="entry name" value="EF-hand_7"/>
    <property type="match status" value="1"/>
</dbReference>
<accession>A0A183EI82</accession>
<dbReference type="PROSITE" id="PS50222">
    <property type="entry name" value="EF_HAND_2"/>
    <property type="match status" value="1"/>
</dbReference>
<dbReference type="OrthoDB" id="429467at2759"/>
<dbReference type="PROSITE" id="PS00018">
    <property type="entry name" value="EF_HAND_1"/>
    <property type="match status" value="1"/>
</dbReference>
<dbReference type="InterPro" id="IPR018247">
    <property type="entry name" value="EF_Hand_1_Ca_BS"/>
</dbReference>
<dbReference type="FunFam" id="1.10.238.10:FF:000336">
    <property type="entry name" value="HLH domain-containing protein"/>
    <property type="match status" value="1"/>
</dbReference>
<evidence type="ECO:0000256" key="1">
    <source>
        <dbReference type="ARBA" id="ARBA00022723"/>
    </source>
</evidence>
<evidence type="ECO:0000313" key="5">
    <source>
        <dbReference type="EMBL" id="VDN36538.1"/>
    </source>
</evidence>
<dbReference type="WBParaSite" id="GPUH_0002069801-mRNA-1">
    <property type="protein sequence ID" value="GPUH_0002069801-mRNA-1"/>
    <property type="gene ID" value="GPUH_0002069801"/>
</dbReference>
<proteinExistence type="predicted"/>
<organism evidence="7">
    <name type="scientific">Gongylonema pulchrum</name>
    <dbReference type="NCBI Taxonomy" id="637853"/>
    <lineage>
        <taxon>Eukaryota</taxon>
        <taxon>Metazoa</taxon>
        <taxon>Ecdysozoa</taxon>
        <taxon>Nematoda</taxon>
        <taxon>Chromadorea</taxon>
        <taxon>Rhabditida</taxon>
        <taxon>Spirurina</taxon>
        <taxon>Spiruromorpha</taxon>
        <taxon>Spiruroidea</taxon>
        <taxon>Gongylonematidae</taxon>
        <taxon>Gongylonema</taxon>
    </lineage>
</organism>
<gene>
    <name evidence="5" type="ORF">GPUH_LOCUS20670</name>
</gene>
<dbReference type="InterPro" id="IPR002048">
    <property type="entry name" value="EF_hand_dom"/>
</dbReference>
<dbReference type="SMART" id="SM00054">
    <property type="entry name" value="EFh"/>
    <property type="match status" value="1"/>
</dbReference>
<name>A0A183EI82_9BILA</name>
<keyword evidence="6" id="KW-1185">Reference proteome</keyword>
<evidence type="ECO:0000259" key="4">
    <source>
        <dbReference type="PROSITE" id="PS50222"/>
    </source>
</evidence>
<dbReference type="Proteomes" id="UP000271098">
    <property type="component" value="Unassembled WGS sequence"/>
</dbReference>
<dbReference type="CDD" id="cd00051">
    <property type="entry name" value="EFh"/>
    <property type="match status" value="1"/>
</dbReference>
<evidence type="ECO:0000313" key="7">
    <source>
        <dbReference type="WBParaSite" id="GPUH_0002069801-mRNA-1"/>
    </source>
</evidence>
<dbReference type="EMBL" id="UYRT01090866">
    <property type="protein sequence ID" value="VDN36538.1"/>
    <property type="molecule type" value="Genomic_DNA"/>
</dbReference>
<dbReference type="SUPFAM" id="SSF47473">
    <property type="entry name" value="EF-hand"/>
    <property type="match status" value="1"/>
</dbReference>
<protein>
    <submittedName>
        <fullName evidence="7">EF-hand domain-containing protein</fullName>
    </submittedName>
</protein>
<reference evidence="7" key="1">
    <citation type="submission" date="2016-06" db="UniProtKB">
        <authorList>
            <consortium name="WormBaseParasite"/>
        </authorList>
    </citation>
    <scope>IDENTIFICATION</scope>
</reference>